<protein>
    <submittedName>
        <fullName evidence="1">Uncharacterized protein</fullName>
    </submittedName>
</protein>
<dbReference type="RefSeq" id="XP_049146220.1">
    <property type="nucleotide sequence ID" value="XM_049289076.1"/>
</dbReference>
<dbReference type="AlphaFoldDB" id="A0A9Q8SWR0"/>
<keyword evidence="2" id="KW-1185">Reference proteome</keyword>
<sequence length="165" mass="17845">MPSVARVASSNHIHLTYANSMQTFDNLRTSWLSTITSSSRSRAEHAMPPSPATKTCGRLLNSTIHTPQNGSTPSPLQVNMLVEPVAGWLHIAVHDGLLLIVPVNCSYFVGGIQARGILWIAWYSGYRTNQNASFSVAPNSAPSTNSPASFVDTNACTPLINILRR</sequence>
<dbReference type="GeneID" id="73344086"/>
<name>A0A9Q8SWR0_9PEZI</name>
<gene>
    <name evidence="1" type="ORF">CLUP02_10100</name>
</gene>
<dbReference type="EMBL" id="CP019477">
    <property type="protein sequence ID" value="UQC84603.1"/>
    <property type="molecule type" value="Genomic_DNA"/>
</dbReference>
<dbReference type="Proteomes" id="UP000830671">
    <property type="component" value="Chromosome 5"/>
</dbReference>
<proteinExistence type="predicted"/>
<accession>A0A9Q8SWR0</accession>
<dbReference type="KEGG" id="clup:CLUP02_10100"/>
<reference evidence="1" key="1">
    <citation type="journal article" date="2021" name="Mol. Plant Microbe Interact.">
        <title>Complete Genome Sequence of the Plant-Pathogenic Fungus Colletotrichum lupini.</title>
        <authorList>
            <person name="Baroncelli R."/>
            <person name="Pensec F."/>
            <person name="Da Lio D."/>
            <person name="Boufleur T."/>
            <person name="Vicente I."/>
            <person name="Sarrocco S."/>
            <person name="Picot A."/>
            <person name="Baraldi E."/>
            <person name="Sukno S."/>
            <person name="Thon M."/>
            <person name="Le Floch G."/>
        </authorList>
    </citation>
    <scope>NUCLEOTIDE SEQUENCE</scope>
    <source>
        <strain evidence="1">IMI 504893</strain>
    </source>
</reference>
<evidence type="ECO:0000313" key="1">
    <source>
        <dbReference type="EMBL" id="UQC84603.1"/>
    </source>
</evidence>
<evidence type="ECO:0000313" key="2">
    <source>
        <dbReference type="Proteomes" id="UP000830671"/>
    </source>
</evidence>
<organism evidence="1 2">
    <name type="scientific">Colletotrichum lupini</name>
    <dbReference type="NCBI Taxonomy" id="145971"/>
    <lineage>
        <taxon>Eukaryota</taxon>
        <taxon>Fungi</taxon>
        <taxon>Dikarya</taxon>
        <taxon>Ascomycota</taxon>
        <taxon>Pezizomycotina</taxon>
        <taxon>Sordariomycetes</taxon>
        <taxon>Hypocreomycetidae</taxon>
        <taxon>Glomerellales</taxon>
        <taxon>Glomerellaceae</taxon>
        <taxon>Colletotrichum</taxon>
        <taxon>Colletotrichum acutatum species complex</taxon>
    </lineage>
</organism>